<evidence type="ECO:0000256" key="4">
    <source>
        <dbReference type="ARBA" id="ARBA00022692"/>
    </source>
</evidence>
<feature type="domain" description="TonB-dependent receptor-like beta-barrel" evidence="10">
    <location>
        <begin position="230"/>
        <end position="625"/>
    </location>
</feature>
<evidence type="ECO:0000313" key="13">
    <source>
        <dbReference type="Proteomes" id="UP001501337"/>
    </source>
</evidence>
<evidence type="ECO:0000256" key="1">
    <source>
        <dbReference type="ARBA" id="ARBA00004571"/>
    </source>
</evidence>
<dbReference type="CDD" id="cd01347">
    <property type="entry name" value="ligand_gated_channel"/>
    <property type="match status" value="1"/>
</dbReference>
<sequence>MRRLLGHKVHRYGACAPGSVHFVIAASALLLTQLSFAEEAPLQLALADLSLEELARMPVISVSKVERPVSEAAASVFVITNDDVRQSGAATLPEALRLAPNLQVARADARNYAISSRGFNNVFANKMLVMIDGRTVYSPFFSGVYWDAQDVMLEDLERVEVVSGPGGTLWGANAVNGVVNIVTRSAAETQGELVSLGASGEEQHAALRYGGAFPAAGHYRVYAKHSQHDDTDTVSGVSSETGWARSQTGFRTDFETGTRTLTVQGDAYEGRLHQAGTDDIEIKGANLLTRGSWAFTPGSTAFLQAYFDHTQRDQPEAFSQHLNTLDIELQHEWVASERHTLVWGGGYRYMTDRINNGENFAFLPDDFEVHWTNVFAQDEIRLTERLTLTVGSKFEENPFTGWEVMPSAQLAWAATPNQLVWASVSRAVRTPSRIDTDIFSPSSPPVVDGVPQYVIAGGPGFVSETAKVYELGYRSQPVADVSWSVTGFYSDNNRLRTLELNSKGPGLVFENGAKAKSYGVETWGSWQPMSQWRLHAGLVVQRFEASLKPGSDDLSNTTALASADPKYYGQIRSDYAISPQVTFNAMIRHVAELRSIDLPAYTALDARLAWQPRPRLELSLTAQNLTDGTHEEFGSEAGRSELERAFFGKLVWGL</sequence>
<keyword evidence="7 8" id="KW-0998">Cell outer membrane</keyword>
<evidence type="ECO:0000259" key="11">
    <source>
        <dbReference type="Pfam" id="PF07715"/>
    </source>
</evidence>
<dbReference type="InterPro" id="IPR037066">
    <property type="entry name" value="Plug_dom_sf"/>
</dbReference>
<protein>
    <submittedName>
        <fullName evidence="12">TonB-dependent receptor plug domain-containing protein</fullName>
    </submittedName>
</protein>
<evidence type="ECO:0000256" key="3">
    <source>
        <dbReference type="ARBA" id="ARBA00022452"/>
    </source>
</evidence>
<keyword evidence="12" id="KW-0675">Receptor</keyword>
<dbReference type="PROSITE" id="PS52016">
    <property type="entry name" value="TONB_DEPENDENT_REC_3"/>
    <property type="match status" value="1"/>
</dbReference>
<evidence type="ECO:0000256" key="2">
    <source>
        <dbReference type="ARBA" id="ARBA00022448"/>
    </source>
</evidence>
<dbReference type="Gene3D" id="2.40.170.20">
    <property type="entry name" value="TonB-dependent receptor, beta-barrel domain"/>
    <property type="match status" value="1"/>
</dbReference>
<keyword evidence="3 8" id="KW-1134">Transmembrane beta strand</keyword>
<accession>A0ABP7PID2</accession>
<dbReference type="SUPFAM" id="SSF56935">
    <property type="entry name" value="Porins"/>
    <property type="match status" value="1"/>
</dbReference>
<comment type="similarity">
    <text evidence="8 9">Belongs to the TonB-dependent receptor family.</text>
</comment>
<name>A0ABP7PID2_9GAMM</name>
<dbReference type="Proteomes" id="UP001501337">
    <property type="component" value="Unassembled WGS sequence"/>
</dbReference>
<dbReference type="Pfam" id="PF00593">
    <property type="entry name" value="TonB_dep_Rec_b-barrel"/>
    <property type="match status" value="1"/>
</dbReference>
<organism evidence="12 13">
    <name type="scientific">Allohahella marinimesophila</name>
    <dbReference type="NCBI Taxonomy" id="1054972"/>
    <lineage>
        <taxon>Bacteria</taxon>
        <taxon>Pseudomonadati</taxon>
        <taxon>Pseudomonadota</taxon>
        <taxon>Gammaproteobacteria</taxon>
        <taxon>Oceanospirillales</taxon>
        <taxon>Hahellaceae</taxon>
        <taxon>Allohahella</taxon>
    </lineage>
</organism>
<reference evidence="13" key="1">
    <citation type="journal article" date="2019" name="Int. J. Syst. Evol. Microbiol.">
        <title>The Global Catalogue of Microorganisms (GCM) 10K type strain sequencing project: providing services to taxonomists for standard genome sequencing and annotation.</title>
        <authorList>
            <consortium name="The Broad Institute Genomics Platform"/>
            <consortium name="The Broad Institute Genome Sequencing Center for Infectious Disease"/>
            <person name="Wu L."/>
            <person name="Ma J."/>
        </authorList>
    </citation>
    <scope>NUCLEOTIDE SEQUENCE [LARGE SCALE GENOMIC DNA]</scope>
    <source>
        <strain evidence="13">JCM 17555</strain>
    </source>
</reference>
<dbReference type="Pfam" id="PF07715">
    <property type="entry name" value="Plug"/>
    <property type="match status" value="1"/>
</dbReference>
<evidence type="ECO:0000256" key="8">
    <source>
        <dbReference type="PROSITE-ProRule" id="PRU01360"/>
    </source>
</evidence>
<evidence type="ECO:0000256" key="9">
    <source>
        <dbReference type="RuleBase" id="RU003357"/>
    </source>
</evidence>
<dbReference type="PANTHER" id="PTHR30069">
    <property type="entry name" value="TONB-DEPENDENT OUTER MEMBRANE RECEPTOR"/>
    <property type="match status" value="1"/>
</dbReference>
<dbReference type="InterPro" id="IPR000531">
    <property type="entry name" value="Beta-barrel_TonB"/>
</dbReference>
<keyword evidence="6 8" id="KW-0472">Membrane</keyword>
<keyword evidence="5 9" id="KW-0798">TonB box</keyword>
<keyword evidence="2 8" id="KW-0813">Transport</keyword>
<gene>
    <name evidence="12" type="ORF">GCM10022278_24920</name>
</gene>
<comment type="caution">
    <text evidence="12">The sequence shown here is derived from an EMBL/GenBank/DDBJ whole genome shotgun (WGS) entry which is preliminary data.</text>
</comment>
<dbReference type="InterPro" id="IPR036942">
    <property type="entry name" value="Beta-barrel_TonB_sf"/>
</dbReference>
<dbReference type="PANTHER" id="PTHR30069:SF37">
    <property type="entry name" value="FERRIC VIBRIOBACTIN RECEPTOR VIUA"/>
    <property type="match status" value="1"/>
</dbReference>
<comment type="subcellular location">
    <subcellularLocation>
        <location evidence="1 8">Cell outer membrane</location>
        <topology evidence="1 8">Multi-pass membrane protein</topology>
    </subcellularLocation>
</comment>
<evidence type="ECO:0000313" key="12">
    <source>
        <dbReference type="EMBL" id="GAA3966033.1"/>
    </source>
</evidence>
<evidence type="ECO:0000256" key="5">
    <source>
        <dbReference type="ARBA" id="ARBA00023077"/>
    </source>
</evidence>
<evidence type="ECO:0000259" key="10">
    <source>
        <dbReference type="Pfam" id="PF00593"/>
    </source>
</evidence>
<proteinExistence type="inferred from homology"/>
<dbReference type="EMBL" id="BAABBO010000011">
    <property type="protein sequence ID" value="GAA3966033.1"/>
    <property type="molecule type" value="Genomic_DNA"/>
</dbReference>
<dbReference type="RefSeq" id="WP_344806829.1">
    <property type="nucleotide sequence ID" value="NZ_BAABBO010000011.1"/>
</dbReference>
<dbReference type="Gene3D" id="2.170.130.10">
    <property type="entry name" value="TonB-dependent receptor, plug domain"/>
    <property type="match status" value="1"/>
</dbReference>
<evidence type="ECO:0000256" key="7">
    <source>
        <dbReference type="ARBA" id="ARBA00023237"/>
    </source>
</evidence>
<dbReference type="InterPro" id="IPR039426">
    <property type="entry name" value="TonB-dep_rcpt-like"/>
</dbReference>
<feature type="domain" description="TonB-dependent receptor plug" evidence="11">
    <location>
        <begin position="69"/>
        <end position="178"/>
    </location>
</feature>
<evidence type="ECO:0000256" key="6">
    <source>
        <dbReference type="ARBA" id="ARBA00023136"/>
    </source>
</evidence>
<keyword evidence="13" id="KW-1185">Reference proteome</keyword>
<dbReference type="InterPro" id="IPR012910">
    <property type="entry name" value="Plug_dom"/>
</dbReference>
<keyword evidence="4 8" id="KW-0812">Transmembrane</keyword>